<dbReference type="EMBL" id="CP068570">
    <property type="protein sequence ID" value="QQZ49685.1"/>
    <property type="molecule type" value="Genomic_DNA"/>
</dbReference>
<sequence length="68" mass="7287">MLTAQVTYDLGWADLKYIGGFQQYNYQTGGDYDGTSRTAAIAIPGMVVPYFPTRPPTSTSTSATSPTS</sequence>
<proteinExistence type="predicted"/>
<protein>
    <submittedName>
        <fullName evidence="1">Uncharacterized protein</fullName>
    </submittedName>
</protein>
<gene>
    <name evidence="1" type="ORF">JKL49_22920</name>
</gene>
<dbReference type="AlphaFoldDB" id="A0A974S7D0"/>
<reference evidence="1" key="1">
    <citation type="submission" date="2021-01" db="EMBL/GenBank/DDBJ databases">
        <title>Genome sequence of Phenylobacterium sp. 20VBR1 isolated from a valley glaceir, Ny-Alesund, Svalbard.</title>
        <authorList>
            <person name="Thomas F.A."/>
            <person name="Krishnan K.P."/>
            <person name="Sinha R.K."/>
        </authorList>
    </citation>
    <scope>NUCLEOTIDE SEQUENCE</scope>
    <source>
        <strain evidence="1">20VBR1</strain>
    </source>
</reference>
<organism evidence="1">
    <name type="scientific">Phenylobacterium glaciei</name>
    <dbReference type="NCBI Taxonomy" id="2803784"/>
    <lineage>
        <taxon>Bacteria</taxon>
        <taxon>Pseudomonadati</taxon>
        <taxon>Pseudomonadota</taxon>
        <taxon>Alphaproteobacteria</taxon>
        <taxon>Caulobacterales</taxon>
        <taxon>Caulobacteraceae</taxon>
        <taxon>Phenylobacterium</taxon>
    </lineage>
</organism>
<evidence type="ECO:0000313" key="1">
    <source>
        <dbReference type="EMBL" id="QQZ49685.1"/>
    </source>
</evidence>
<name>A0A974S7D0_9CAUL</name>
<accession>A0A974S7D0</accession>